<sequence>MNDARSRPRSDDDAPITHGPGPEAALDEPEPPSRWIRFVDDGWPFFASVVFGAMIVVLYALGSLTVVVNHKYDDTVYHCTNAREDGADSSELPALVHLDKGWVPPKAECLWEDGQTIDLVPAFVSQGLAISLVGLTAAIATIVVHHRRQARHADQADVVDGEPDEPHER</sequence>
<organism evidence="3 4">
    <name type="scientific">Phytoactinopolyspora halotolerans</name>
    <dbReference type="NCBI Taxonomy" id="1981512"/>
    <lineage>
        <taxon>Bacteria</taxon>
        <taxon>Bacillati</taxon>
        <taxon>Actinomycetota</taxon>
        <taxon>Actinomycetes</taxon>
        <taxon>Jiangellales</taxon>
        <taxon>Jiangellaceae</taxon>
        <taxon>Phytoactinopolyspora</taxon>
    </lineage>
</organism>
<dbReference type="EMBL" id="JAAGOA010000004">
    <property type="protein sequence ID" value="NEE00124.1"/>
    <property type="molecule type" value="Genomic_DNA"/>
</dbReference>
<feature type="transmembrane region" description="Helical" evidence="2">
    <location>
        <begin position="123"/>
        <end position="144"/>
    </location>
</feature>
<feature type="compositionally biased region" description="Basic and acidic residues" evidence="1">
    <location>
        <begin position="1"/>
        <end position="12"/>
    </location>
</feature>
<dbReference type="Proteomes" id="UP000475214">
    <property type="component" value="Unassembled WGS sequence"/>
</dbReference>
<accession>A0A6L9S646</accession>
<feature type="region of interest" description="Disordered" evidence="1">
    <location>
        <begin position="1"/>
        <end position="30"/>
    </location>
</feature>
<evidence type="ECO:0000256" key="2">
    <source>
        <dbReference type="SAM" id="Phobius"/>
    </source>
</evidence>
<keyword evidence="2" id="KW-0472">Membrane</keyword>
<comment type="caution">
    <text evidence="3">The sequence shown here is derived from an EMBL/GenBank/DDBJ whole genome shotgun (WGS) entry which is preliminary data.</text>
</comment>
<protein>
    <submittedName>
        <fullName evidence="3">Uncharacterized protein</fullName>
    </submittedName>
</protein>
<evidence type="ECO:0000313" key="3">
    <source>
        <dbReference type="EMBL" id="NEE00124.1"/>
    </source>
</evidence>
<keyword evidence="2" id="KW-0812">Transmembrane</keyword>
<dbReference type="AlphaFoldDB" id="A0A6L9S646"/>
<keyword evidence="2" id="KW-1133">Transmembrane helix</keyword>
<feature type="transmembrane region" description="Helical" evidence="2">
    <location>
        <begin position="43"/>
        <end position="62"/>
    </location>
</feature>
<keyword evidence="4" id="KW-1185">Reference proteome</keyword>
<evidence type="ECO:0000313" key="4">
    <source>
        <dbReference type="Proteomes" id="UP000475214"/>
    </source>
</evidence>
<reference evidence="3 4" key="1">
    <citation type="submission" date="2020-02" db="EMBL/GenBank/DDBJ databases">
        <authorList>
            <person name="Li X.-J."/>
            <person name="Han X.-M."/>
        </authorList>
    </citation>
    <scope>NUCLEOTIDE SEQUENCE [LARGE SCALE GENOMIC DNA]</scope>
    <source>
        <strain evidence="3 4">CCTCC AB 2017055</strain>
    </source>
</reference>
<evidence type="ECO:0000256" key="1">
    <source>
        <dbReference type="SAM" id="MobiDB-lite"/>
    </source>
</evidence>
<dbReference type="RefSeq" id="WP_163735241.1">
    <property type="nucleotide sequence ID" value="NZ_JAAGOA010000004.1"/>
</dbReference>
<name>A0A6L9S646_9ACTN</name>
<proteinExistence type="predicted"/>
<gene>
    <name evidence="3" type="ORF">G1H10_08065</name>
</gene>